<protein>
    <submittedName>
        <fullName evidence="1">ApbE family lipoprotein</fullName>
    </submittedName>
</protein>
<dbReference type="RefSeq" id="WP_013777540.1">
    <property type="nucleotide sequence ID" value="NC_015519.1"/>
</dbReference>
<dbReference type="STRING" id="1209989.TepRe1_0416"/>
<dbReference type="Gene3D" id="3.10.520.10">
    <property type="entry name" value="ApbE-like domains"/>
    <property type="match status" value="1"/>
</dbReference>
<name>F4LUP9_TEPAE</name>
<accession>F4LUP9</accession>
<evidence type="ECO:0000313" key="2">
    <source>
        <dbReference type="Proteomes" id="UP000010802"/>
    </source>
</evidence>
<reference evidence="2" key="1">
    <citation type="journal article" date="2013" name="Genome Announc.">
        <title>First genome sequence of a syntrophic acetate-oxidizing bacterium, Tepidanaerobacter acetatoxydans strain Re1.</title>
        <authorList>
            <person name="Manzoor S."/>
            <person name="Bongcam-Rudloff E."/>
            <person name="Schnurer A."/>
            <person name="Muller B."/>
        </authorList>
    </citation>
    <scope>NUCLEOTIDE SEQUENCE [LARGE SCALE GENOMIC DNA]</scope>
    <source>
        <strain evidence="2">Re1</strain>
    </source>
</reference>
<proteinExistence type="predicted"/>
<evidence type="ECO:0000313" key="1">
    <source>
        <dbReference type="EMBL" id="CCP25140.1"/>
    </source>
</evidence>
<sequence length="276" mass="30012">MMNQLEDGRVFLEYGPIRMLMDVSIKVQRQPELAFMVGLDVIEEFKRACEYMSLIKGQDRVRESVQNYPISVQKMLAAVKRVGDETLTPLAAVAGAFSDIALEKALALGAERVIINNGGDIAFKDIRGNPIKIGIPVSKNSPTPFLTLMISDKNVTGICTSGIGGRSFTKGIATAAVAIAENATLADACATYLGNETNVEDPEIIRCYAEEIDSETDIPGHQITLKVGCLSKKKIYSALLNGMKAAEDIYERHIIWGSILCIDKEIVTVPSEINIS</sequence>
<dbReference type="InterPro" id="IPR003374">
    <property type="entry name" value="ApbE-like_sf"/>
</dbReference>
<organism evidence="1 2">
    <name type="scientific">Tepidanaerobacter acetatoxydans (strain DSM 21804 / JCM 16047 / Re1)</name>
    <dbReference type="NCBI Taxonomy" id="1209989"/>
    <lineage>
        <taxon>Bacteria</taxon>
        <taxon>Bacillati</taxon>
        <taxon>Bacillota</taxon>
        <taxon>Clostridia</taxon>
        <taxon>Thermosediminibacterales</taxon>
        <taxon>Tepidanaerobacteraceae</taxon>
        <taxon>Tepidanaerobacter</taxon>
    </lineage>
</organism>
<dbReference type="HOGENOM" id="CLU_076298_0_0_9"/>
<dbReference type="OrthoDB" id="9814719at2"/>
<dbReference type="KEGG" id="tae:TepiRe1_0463"/>
<dbReference type="EMBL" id="HF563609">
    <property type="protein sequence ID" value="CCP25140.1"/>
    <property type="molecule type" value="Genomic_DNA"/>
</dbReference>
<dbReference type="Proteomes" id="UP000010802">
    <property type="component" value="Chromosome"/>
</dbReference>
<dbReference type="eggNOG" id="COG2122">
    <property type="taxonomic scope" value="Bacteria"/>
</dbReference>
<accession>L0RW50</accession>
<keyword evidence="1" id="KW-0449">Lipoprotein</keyword>
<keyword evidence="2" id="KW-1185">Reference proteome</keyword>
<dbReference type="KEGG" id="tep:TepRe1_0416"/>
<dbReference type="PATRIC" id="fig|1209989.3.peg.487"/>
<dbReference type="SUPFAM" id="SSF143631">
    <property type="entry name" value="ApbE-like"/>
    <property type="match status" value="1"/>
</dbReference>
<gene>
    <name evidence="1" type="ordered locus">TEPIRE1_0463</name>
</gene>
<dbReference type="AlphaFoldDB" id="F4LUP9"/>